<dbReference type="Pfam" id="PF03435">
    <property type="entry name" value="Sacchrp_dh_NADP"/>
    <property type="match status" value="1"/>
</dbReference>
<dbReference type="RefSeq" id="WP_170848136.1">
    <property type="nucleotide sequence ID" value="NZ_FOJW01000002.1"/>
</dbReference>
<evidence type="ECO:0000259" key="2">
    <source>
        <dbReference type="Pfam" id="PF03435"/>
    </source>
</evidence>
<dbReference type="SUPFAM" id="SSF55347">
    <property type="entry name" value="Glyceraldehyde-3-phosphate dehydrogenase-like, C-terminal domain"/>
    <property type="match status" value="1"/>
</dbReference>
<dbReference type="InterPro" id="IPR051168">
    <property type="entry name" value="AASS"/>
</dbReference>
<evidence type="ECO:0000313" key="4">
    <source>
        <dbReference type="EMBL" id="SFA83595.1"/>
    </source>
</evidence>
<dbReference type="AlphaFoldDB" id="A0A1I0W4C6"/>
<evidence type="ECO:0000259" key="3">
    <source>
        <dbReference type="Pfam" id="PF16653"/>
    </source>
</evidence>
<accession>A0A1I0W4C6</accession>
<dbReference type="GO" id="GO:0016491">
    <property type="term" value="F:oxidoreductase activity"/>
    <property type="evidence" value="ECO:0007669"/>
    <property type="project" value="UniProtKB-KW"/>
</dbReference>
<dbReference type="PANTHER" id="PTHR11133:SF22">
    <property type="entry name" value="ALPHA-AMINOADIPIC SEMIALDEHYDE SYNTHASE, MITOCHONDRIAL"/>
    <property type="match status" value="1"/>
</dbReference>
<reference evidence="4 5" key="1">
    <citation type="submission" date="2016-10" db="EMBL/GenBank/DDBJ databases">
        <authorList>
            <person name="de Groot N.N."/>
        </authorList>
    </citation>
    <scope>NUCLEOTIDE SEQUENCE [LARGE SCALE GENOMIC DNA]</scope>
    <source>
        <strain evidence="4 5">CGMCC 1.3702</strain>
    </source>
</reference>
<dbReference type="Pfam" id="PF16653">
    <property type="entry name" value="Sacchrp_dh_C"/>
    <property type="match status" value="1"/>
</dbReference>
<dbReference type="InterPro" id="IPR036291">
    <property type="entry name" value="NAD(P)-bd_dom_sf"/>
</dbReference>
<dbReference type="Proteomes" id="UP000198642">
    <property type="component" value="Unassembled WGS sequence"/>
</dbReference>
<evidence type="ECO:0000256" key="1">
    <source>
        <dbReference type="ARBA" id="ARBA00023002"/>
    </source>
</evidence>
<feature type="domain" description="Saccharopine dehydrogenase-like C-terminal" evidence="3">
    <location>
        <begin position="127"/>
        <end position="382"/>
    </location>
</feature>
<protein>
    <submittedName>
        <fullName evidence="4">Saccharopine dehydrogenase, NADP-dependent</fullName>
    </submittedName>
</protein>
<gene>
    <name evidence="4" type="ORF">SAMN04488072_102208</name>
</gene>
<dbReference type="SUPFAM" id="SSF51735">
    <property type="entry name" value="NAD(P)-binding Rossmann-fold domains"/>
    <property type="match status" value="1"/>
</dbReference>
<name>A0A1I0W4C6_9BACI</name>
<dbReference type="Gene3D" id="3.30.360.10">
    <property type="entry name" value="Dihydrodipicolinate Reductase, domain 2"/>
    <property type="match status" value="1"/>
</dbReference>
<evidence type="ECO:0000313" key="5">
    <source>
        <dbReference type="Proteomes" id="UP000198642"/>
    </source>
</evidence>
<sequence>MNIIVLGGAGLQGRAALQDLGDNSAVTSIICADVSFEGIDSFRHHLDMDKIEKQKIDASSEENLVALFSEDIDVLIDLLPKQYNETVARAAIKAGISLVNCSYANGLSHEIHEMAKENKVTIMPEAGLDPGIDLVLCGYGVSQLDEVYELYSYCGGIPEPDAADNPLKYKIAWNFDSTLMSYKRQAVMKCDGKIVDIPAEDQHNEEWLTDVTLSGIKGLESIPNGNAINFAKLLGIDKEVIRTERRTIRWSGHARFWRDMVRLGFLETTRVPELNSYVTPYDFLLKHLEKRLQYKEHEKDLVLMKNIIRGKKDGKDMEIIYSMVDKRDLKTGLFAMNRTVGYTASIVAQMIANKTITEKGLLSPTIDIPYRMFIDEIGKRGITIHESKRQLNKSLG</sequence>
<dbReference type="PANTHER" id="PTHR11133">
    <property type="entry name" value="SACCHAROPINE DEHYDROGENASE"/>
    <property type="match status" value="1"/>
</dbReference>
<feature type="domain" description="Saccharopine dehydrogenase NADP binding" evidence="2">
    <location>
        <begin position="3"/>
        <end position="123"/>
    </location>
</feature>
<dbReference type="InterPro" id="IPR032095">
    <property type="entry name" value="Sacchrp_dh-like_C"/>
</dbReference>
<dbReference type="InterPro" id="IPR005097">
    <property type="entry name" value="Sacchrp_dh_NADP-bd"/>
</dbReference>
<dbReference type="STRING" id="237679.SAMN04488072_102208"/>
<dbReference type="EMBL" id="FOJW01000002">
    <property type="protein sequence ID" value="SFA83595.1"/>
    <property type="molecule type" value="Genomic_DNA"/>
</dbReference>
<organism evidence="4 5">
    <name type="scientific">Lentibacillus halodurans</name>
    <dbReference type="NCBI Taxonomy" id="237679"/>
    <lineage>
        <taxon>Bacteria</taxon>
        <taxon>Bacillati</taxon>
        <taxon>Bacillota</taxon>
        <taxon>Bacilli</taxon>
        <taxon>Bacillales</taxon>
        <taxon>Bacillaceae</taxon>
        <taxon>Lentibacillus</taxon>
    </lineage>
</organism>
<keyword evidence="1" id="KW-0560">Oxidoreductase</keyword>
<keyword evidence="5" id="KW-1185">Reference proteome</keyword>
<proteinExistence type="predicted"/>
<dbReference type="Gene3D" id="3.40.50.720">
    <property type="entry name" value="NAD(P)-binding Rossmann-like Domain"/>
    <property type="match status" value="2"/>
</dbReference>